<evidence type="ECO:0008006" key="6">
    <source>
        <dbReference type="Google" id="ProtNLM"/>
    </source>
</evidence>
<dbReference type="OrthoDB" id="3730877at2"/>
<evidence type="ECO:0000256" key="3">
    <source>
        <dbReference type="SAM" id="SignalP"/>
    </source>
</evidence>
<gene>
    <name evidence="4" type="ORF">BW730_02745</name>
</gene>
<proteinExistence type="predicted"/>
<feature type="signal peptide" evidence="3">
    <location>
        <begin position="1"/>
        <end position="25"/>
    </location>
</feature>
<sequence length="380" mass="38969">MKLRTRLPALLILILGLCFVPIASAAGDNDGGGDGSTSQPGGSGTGTDTGSGTGSGSGDGTGGGTGGGTPGGEPGTQGPAGVSVPRVMVEGFSIAPQKIFAGQDFTVNFSLRNTSTKTQVQNLKVTVSSPDAAFLPIDGSSSIYVSRIRAERVSGHTMNFRALPSLEAKPYQLVIAVEYEDPAANAYSSSETLAIEVNQELRADASTPQVTPAMLNIGQQGSMTFSVQNQGKSKLFNAKVTIPEGQALAPAEAFVGGVEPGTSGAVDMTVTAAQPATGPVEVVITYEDVRGQLFTVKKQVEVPVQEAAPPTMPEDDPSMQPPPEEAGFPWLPVGIGAAALLLAVTAFLIVRSARKRKAAREDEASLAALAGDNLVGDDWQ</sequence>
<dbReference type="Proteomes" id="UP000188145">
    <property type="component" value="Chromosome"/>
</dbReference>
<dbReference type="STRING" id="1332264.BW730_02745"/>
<feature type="transmembrane region" description="Helical" evidence="2">
    <location>
        <begin position="328"/>
        <end position="350"/>
    </location>
</feature>
<feature type="chain" id="PRO_5010228365" description="CARDB domain-containing protein" evidence="3">
    <location>
        <begin position="26"/>
        <end position="380"/>
    </location>
</feature>
<keyword evidence="5" id="KW-1185">Reference proteome</keyword>
<dbReference type="PANTHER" id="PTHR35902">
    <property type="entry name" value="S-LAYER DOMAIN-LIKE PROTEIN-RELATED"/>
    <property type="match status" value="1"/>
</dbReference>
<feature type="compositionally biased region" description="Gly residues" evidence="1">
    <location>
        <begin position="29"/>
        <end position="75"/>
    </location>
</feature>
<evidence type="ECO:0000313" key="4">
    <source>
        <dbReference type="EMBL" id="AQP46611.1"/>
    </source>
</evidence>
<dbReference type="EMBL" id="CP019606">
    <property type="protein sequence ID" value="AQP46611.1"/>
    <property type="molecule type" value="Genomic_DNA"/>
</dbReference>
<keyword evidence="3" id="KW-0732">Signal</keyword>
<organism evidence="4 5">
    <name type="scientific">Tessaracoccus aquimaris</name>
    <dbReference type="NCBI Taxonomy" id="1332264"/>
    <lineage>
        <taxon>Bacteria</taxon>
        <taxon>Bacillati</taxon>
        <taxon>Actinomycetota</taxon>
        <taxon>Actinomycetes</taxon>
        <taxon>Propionibacteriales</taxon>
        <taxon>Propionibacteriaceae</taxon>
        <taxon>Tessaracoccus</taxon>
    </lineage>
</organism>
<evidence type="ECO:0000313" key="5">
    <source>
        <dbReference type="Proteomes" id="UP000188145"/>
    </source>
</evidence>
<dbReference type="AlphaFoldDB" id="A0A1Q2CKI0"/>
<evidence type="ECO:0000256" key="1">
    <source>
        <dbReference type="SAM" id="MobiDB-lite"/>
    </source>
</evidence>
<reference evidence="5" key="1">
    <citation type="submission" date="2017-02" db="EMBL/GenBank/DDBJ databases">
        <title>Tessaracoccus aquaemaris sp. nov., isolated from the intestine of a Korean rockfish, Sebastes schlegelii, in a marine aquaculture pond.</title>
        <authorList>
            <person name="Tak E.J."/>
            <person name="Bae J.-W."/>
        </authorList>
    </citation>
    <scope>NUCLEOTIDE SEQUENCE [LARGE SCALE GENOMIC DNA]</scope>
    <source>
        <strain evidence="5">NSG39</strain>
    </source>
</reference>
<keyword evidence="2" id="KW-1133">Transmembrane helix</keyword>
<evidence type="ECO:0000256" key="2">
    <source>
        <dbReference type="SAM" id="Phobius"/>
    </source>
</evidence>
<dbReference type="KEGG" id="tes:BW730_02745"/>
<protein>
    <recommendedName>
        <fullName evidence="6">CARDB domain-containing protein</fullName>
    </recommendedName>
</protein>
<name>A0A1Q2CKI0_9ACTN</name>
<accession>A0A1Q2CKI0</accession>
<dbReference type="RefSeq" id="WP_077684917.1">
    <property type="nucleotide sequence ID" value="NZ_CP019606.1"/>
</dbReference>
<feature type="region of interest" description="Disordered" evidence="1">
    <location>
        <begin position="306"/>
        <end position="325"/>
    </location>
</feature>
<feature type="region of interest" description="Disordered" evidence="1">
    <location>
        <begin position="29"/>
        <end position="83"/>
    </location>
</feature>
<keyword evidence="2" id="KW-0812">Transmembrane</keyword>
<keyword evidence="2" id="KW-0472">Membrane</keyword>